<dbReference type="KEGG" id="vg:19686988"/>
<proteinExistence type="predicted"/>
<protein>
    <submittedName>
        <fullName evidence="1">Uncharacterized protein</fullName>
    </submittedName>
</protein>
<dbReference type="Proteomes" id="UP000026984">
    <property type="component" value="Segment"/>
</dbReference>
<gene>
    <name evidence="1" type="ORF">CR8_237</name>
</gene>
<organism evidence="1 2">
    <name type="scientific">Cronobacter phage CR8</name>
    <dbReference type="NCBI Taxonomy" id="1327934"/>
    <lineage>
        <taxon>Viruses</taxon>
        <taxon>Duplodnaviria</taxon>
        <taxon>Heunggongvirae</taxon>
        <taxon>Uroviricota</taxon>
        <taxon>Caudoviricetes</taxon>
        <taxon>Vequintavirinae</taxon>
        <taxon>Certrevirus</taxon>
        <taxon>Certrevirus CR8</taxon>
    </lineage>
</organism>
<evidence type="ECO:0000313" key="2">
    <source>
        <dbReference type="Proteomes" id="UP000026984"/>
    </source>
</evidence>
<dbReference type="EMBL" id="KC954774">
    <property type="protein sequence ID" value="AIA64767.1"/>
    <property type="molecule type" value="Genomic_DNA"/>
</dbReference>
<evidence type="ECO:0000313" key="1">
    <source>
        <dbReference type="EMBL" id="AIA64767.1"/>
    </source>
</evidence>
<keyword evidence="2" id="KW-1185">Reference proteome</keyword>
<accession>A0A060AMC6</accession>
<dbReference type="RefSeq" id="YP_009042474.1">
    <property type="nucleotide sequence ID" value="NC_024354.1"/>
</dbReference>
<sequence length="65" mass="7586">MKVIHPIKNGMFPIQTVLRDLASQENCDGDPYDQMIQAADHIDDLEVRLEFFREKYNRLAGEFCV</sequence>
<reference evidence="1 2" key="1">
    <citation type="submission" date="2013-04" db="EMBL/GenBank/DDBJ databases">
        <title>Complete Genome Sequence of Cronobacter sakazakii Bacteriophage CR8.</title>
        <authorList>
            <person name="Kim Y."/>
            <person name="Shin H."/>
            <person name="Ryu S."/>
        </authorList>
    </citation>
    <scope>NUCLEOTIDE SEQUENCE [LARGE SCALE GENOMIC DNA]</scope>
</reference>
<name>A0A060AMC6_9CAUD</name>
<dbReference type="GeneID" id="19686988"/>